<dbReference type="InterPro" id="IPR036591">
    <property type="entry name" value="YggU-like_sf"/>
</dbReference>
<dbReference type="InterPro" id="IPR003746">
    <property type="entry name" value="DUF167"/>
</dbReference>
<dbReference type="NCBIfam" id="NF002348">
    <property type="entry name" value="PRK01310.1"/>
    <property type="match status" value="1"/>
</dbReference>
<protein>
    <recommendedName>
        <fullName evidence="2">UPF0235 protein ABID37_003980</fullName>
    </recommendedName>
</protein>
<dbReference type="Proteomes" id="UP001549076">
    <property type="component" value="Unassembled WGS sequence"/>
</dbReference>
<comment type="similarity">
    <text evidence="1 2">Belongs to the UPF0235 family.</text>
</comment>
<evidence type="ECO:0000313" key="3">
    <source>
        <dbReference type="EMBL" id="MET3793742.1"/>
    </source>
</evidence>
<dbReference type="SMART" id="SM01152">
    <property type="entry name" value="DUF167"/>
    <property type="match status" value="1"/>
</dbReference>
<gene>
    <name evidence="3" type="ORF">ABID37_003980</name>
</gene>
<dbReference type="HAMAP" id="MF_00634">
    <property type="entry name" value="UPF0235"/>
    <property type="match status" value="1"/>
</dbReference>
<evidence type="ECO:0000256" key="1">
    <source>
        <dbReference type="ARBA" id="ARBA00010364"/>
    </source>
</evidence>
<reference evidence="3 4" key="1">
    <citation type="submission" date="2024-06" db="EMBL/GenBank/DDBJ databases">
        <title>Genomic Encyclopedia of Type Strains, Phase IV (KMG-IV): sequencing the most valuable type-strain genomes for metagenomic binning, comparative biology and taxonomic classification.</title>
        <authorList>
            <person name="Goeker M."/>
        </authorList>
    </citation>
    <scope>NUCLEOTIDE SEQUENCE [LARGE SCALE GENOMIC DNA]</scope>
    <source>
        <strain evidence="3 4">DSM 27865</strain>
    </source>
</reference>
<proteinExistence type="inferred from homology"/>
<name>A0ABV2N3U3_9HYPH</name>
<evidence type="ECO:0000313" key="4">
    <source>
        <dbReference type="Proteomes" id="UP001549076"/>
    </source>
</evidence>
<comment type="caution">
    <text evidence="3">The sequence shown here is derived from an EMBL/GenBank/DDBJ whole genome shotgun (WGS) entry which is preliminary data.</text>
</comment>
<dbReference type="SUPFAM" id="SSF69786">
    <property type="entry name" value="YggU-like"/>
    <property type="match status" value="1"/>
</dbReference>
<organism evidence="3 4">
    <name type="scientific">Aquamicrobium terrae</name>
    <dbReference type="NCBI Taxonomy" id="1324945"/>
    <lineage>
        <taxon>Bacteria</taxon>
        <taxon>Pseudomonadati</taxon>
        <taxon>Pseudomonadota</taxon>
        <taxon>Alphaproteobacteria</taxon>
        <taxon>Hyphomicrobiales</taxon>
        <taxon>Phyllobacteriaceae</taxon>
        <taxon>Aquamicrobium</taxon>
    </lineage>
</organism>
<dbReference type="Pfam" id="PF02594">
    <property type="entry name" value="DUF167"/>
    <property type="match status" value="1"/>
</dbReference>
<dbReference type="Gene3D" id="3.30.1200.10">
    <property type="entry name" value="YggU-like"/>
    <property type="match status" value="1"/>
</dbReference>
<keyword evidence="4" id="KW-1185">Reference proteome</keyword>
<sequence>MNLPCRLRDDGLDLYVRLTPKASKDELCGVETAADGKVHARARVRAVPEKGAANAALEKLVARSLGVPASTVAVVAGGTARLKTVRVSGVPQHLQQKLAQALS</sequence>
<accession>A0ABV2N3U3</accession>
<dbReference type="RefSeq" id="WP_354197889.1">
    <property type="nucleotide sequence ID" value="NZ_JBEPML010000017.1"/>
</dbReference>
<evidence type="ECO:0000256" key="2">
    <source>
        <dbReference type="HAMAP-Rule" id="MF_00634"/>
    </source>
</evidence>
<dbReference type="EMBL" id="JBEPML010000017">
    <property type="protein sequence ID" value="MET3793742.1"/>
    <property type="molecule type" value="Genomic_DNA"/>
</dbReference>
<dbReference type="NCBIfam" id="TIGR00251">
    <property type="entry name" value="DUF167 family protein"/>
    <property type="match status" value="1"/>
</dbReference>